<protein>
    <recommendedName>
        <fullName evidence="5">Phage protein</fullName>
    </recommendedName>
</protein>
<keyword evidence="1" id="KW-0175">Coiled coil</keyword>
<accession>A0ABU3FMF9</accession>
<keyword evidence="4" id="KW-1185">Reference proteome</keyword>
<dbReference type="EMBL" id="JARQBN010000001">
    <property type="protein sequence ID" value="MDT2827162.1"/>
    <property type="molecule type" value="Genomic_DNA"/>
</dbReference>
<evidence type="ECO:0000313" key="3">
    <source>
        <dbReference type="EMBL" id="MDT2827162.1"/>
    </source>
</evidence>
<dbReference type="Proteomes" id="UP001265301">
    <property type="component" value="Unassembled WGS sequence"/>
</dbReference>
<keyword evidence="2" id="KW-0472">Membrane</keyword>
<keyword evidence="2" id="KW-1133">Transmembrane helix</keyword>
<feature type="transmembrane region" description="Helical" evidence="2">
    <location>
        <begin position="6"/>
        <end position="24"/>
    </location>
</feature>
<evidence type="ECO:0000256" key="2">
    <source>
        <dbReference type="SAM" id="Phobius"/>
    </source>
</evidence>
<evidence type="ECO:0000256" key="1">
    <source>
        <dbReference type="SAM" id="Coils"/>
    </source>
</evidence>
<evidence type="ECO:0000313" key="4">
    <source>
        <dbReference type="Proteomes" id="UP001265301"/>
    </source>
</evidence>
<proteinExistence type="predicted"/>
<reference evidence="3 4" key="1">
    <citation type="submission" date="2023-03" db="EMBL/GenBank/DDBJ databases">
        <authorList>
            <person name="Shen W."/>
            <person name="Cai J."/>
        </authorList>
    </citation>
    <scope>NUCLEOTIDE SEQUENCE [LARGE SCALE GENOMIC DNA]</scope>
    <source>
        <strain evidence="3 4">B101</strain>
    </source>
</reference>
<feature type="coiled-coil region" evidence="1">
    <location>
        <begin position="25"/>
        <end position="99"/>
    </location>
</feature>
<sequence length="106" mass="12056">MDWQTVLVSFITSCIPAAIAYLSASKQAKTQLQQVEKNNQAELEKMKLEYELKLKEKDNDSQNELMGKFFSGDLNLGKITDSLDDLNALNKKAQKLQNSNFIKNKK</sequence>
<dbReference type="RefSeq" id="WP_311818388.1">
    <property type="nucleotide sequence ID" value="NZ_JARQBN010000001.1"/>
</dbReference>
<comment type="caution">
    <text evidence="3">The sequence shown here is derived from an EMBL/GenBank/DDBJ whole genome shotgun (WGS) entry which is preliminary data.</text>
</comment>
<name>A0ABU3FMF9_9ENTE</name>
<keyword evidence="2" id="KW-0812">Transmembrane</keyword>
<gene>
    <name evidence="3" type="ORF">P7H59_01700</name>
</gene>
<evidence type="ECO:0008006" key="5">
    <source>
        <dbReference type="Google" id="ProtNLM"/>
    </source>
</evidence>
<organism evidence="3 4">
    <name type="scientific">Enterococcus viikkiensis</name>
    <dbReference type="NCBI Taxonomy" id="930854"/>
    <lineage>
        <taxon>Bacteria</taxon>
        <taxon>Bacillati</taxon>
        <taxon>Bacillota</taxon>
        <taxon>Bacilli</taxon>
        <taxon>Lactobacillales</taxon>
        <taxon>Enterococcaceae</taxon>
        <taxon>Enterococcus</taxon>
    </lineage>
</organism>